<dbReference type="PANTHER" id="PTHR43861">
    <property type="entry name" value="TRANS-ACONITATE 2-METHYLTRANSFERASE-RELATED"/>
    <property type="match status" value="1"/>
</dbReference>
<reference evidence="1 2" key="1">
    <citation type="submission" date="2023-04" db="EMBL/GenBank/DDBJ databases">
        <title>Complete genome sequence of Alisedimentitalea scapharcae.</title>
        <authorList>
            <person name="Rong J.-C."/>
            <person name="Yi M.-L."/>
            <person name="Zhao Q."/>
        </authorList>
    </citation>
    <scope>NUCLEOTIDE SEQUENCE [LARGE SCALE GENOMIC DNA]</scope>
    <source>
        <strain evidence="1 2">KCTC 42119</strain>
    </source>
</reference>
<name>A0ABZ2XVS0_9RHOB</name>
<dbReference type="SUPFAM" id="SSF53335">
    <property type="entry name" value="S-adenosyl-L-methionine-dependent methyltransferases"/>
    <property type="match status" value="1"/>
</dbReference>
<evidence type="ECO:0000313" key="2">
    <source>
        <dbReference type="Proteomes" id="UP001623232"/>
    </source>
</evidence>
<evidence type="ECO:0000313" key="1">
    <source>
        <dbReference type="EMBL" id="WZK90057.1"/>
    </source>
</evidence>
<dbReference type="Gene3D" id="3.40.50.150">
    <property type="entry name" value="Vaccinia Virus protein VP39"/>
    <property type="match status" value="1"/>
</dbReference>
<dbReference type="GO" id="GO:0008168">
    <property type="term" value="F:methyltransferase activity"/>
    <property type="evidence" value="ECO:0007669"/>
    <property type="project" value="UniProtKB-KW"/>
</dbReference>
<gene>
    <name evidence="1" type="ORF">QEZ52_05795</name>
</gene>
<dbReference type="CDD" id="cd02440">
    <property type="entry name" value="AdoMet_MTases"/>
    <property type="match status" value="1"/>
</dbReference>
<keyword evidence="2" id="KW-1185">Reference proteome</keyword>
<dbReference type="GO" id="GO:0032259">
    <property type="term" value="P:methylation"/>
    <property type="evidence" value="ECO:0007669"/>
    <property type="project" value="UniProtKB-KW"/>
</dbReference>
<keyword evidence="1" id="KW-0808">Transferase</keyword>
<dbReference type="EC" id="2.1.-.-" evidence="1"/>
<dbReference type="RefSeq" id="WP_406648571.1">
    <property type="nucleotide sequence ID" value="NZ_CP123584.1"/>
</dbReference>
<proteinExistence type="predicted"/>
<dbReference type="EMBL" id="CP123584">
    <property type="protein sequence ID" value="WZK90057.1"/>
    <property type="molecule type" value="Genomic_DNA"/>
</dbReference>
<sequence>MRARSRQMETVLSGYAKDAATLIPTYDSLSSRQLHEPVETWLPDRPATVLDLGAGTGRDAAWLCQQGHQVWAVEPVSAFRQAGQILHSAQRITWVDDQLPSLSRTLCLGQRFDLIIANAVLHHLCPMDRNAAMQVAYDLMAPKGRLICSLRHGPTPSARPGYPVSTPGLVCHATTCGLKLCAHQANLESHQPNNRMSGVSWDWLVFVRE</sequence>
<keyword evidence="1" id="KW-0489">Methyltransferase</keyword>
<dbReference type="Pfam" id="PF13489">
    <property type="entry name" value="Methyltransf_23"/>
    <property type="match status" value="1"/>
</dbReference>
<organism evidence="1 2">
    <name type="scientific">Aliisedimentitalea scapharcae</name>
    <dbReference type="NCBI Taxonomy" id="1524259"/>
    <lineage>
        <taxon>Bacteria</taxon>
        <taxon>Pseudomonadati</taxon>
        <taxon>Pseudomonadota</taxon>
        <taxon>Alphaproteobacteria</taxon>
        <taxon>Rhodobacterales</taxon>
        <taxon>Roseobacteraceae</taxon>
        <taxon>Aliisedimentitalea</taxon>
    </lineage>
</organism>
<dbReference type="Proteomes" id="UP001623232">
    <property type="component" value="Chromosome"/>
</dbReference>
<accession>A0ABZ2XVS0</accession>
<protein>
    <submittedName>
        <fullName evidence="1">Class I SAM-dependent methyltransferase</fullName>
        <ecNumber evidence="1">2.1.-.-</ecNumber>
    </submittedName>
</protein>
<dbReference type="InterPro" id="IPR029063">
    <property type="entry name" value="SAM-dependent_MTases_sf"/>
</dbReference>